<dbReference type="GO" id="GO:0004721">
    <property type="term" value="F:phosphoprotein phosphatase activity"/>
    <property type="evidence" value="ECO:0007669"/>
    <property type="project" value="InterPro"/>
</dbReference>
<gene>
    <name evidence="2" type="ORF">FD32_GL001718</name>
</gene>
<dbReference type="EMBL" id="AZGM01000040">
    <property type="protein sequence ID" value="KRM28616.1"/>
    <property type="molecule type" value="Genomic_DNA"/>
</dbReference>
<dbReference type="PATRIC" id="fig|1423782.4.peg.1791"/>
<dbReference type="Proteomes" id="UP000051412">
    <property type="component" value="Unassembled WGS sequence"/>
</dbReference>
<dbReference type="InterPro" id="IPR029021">
    <property type="entry name" value="Prot-tyrosine_phosphatase-like"/>
</dbReference>
<dbReference type="STRING" id="1423782.FD32_GL001718"/>
<evidence type="ECO:0000313" key="2">
    <source>
        <dbReference type="EMBL" id="KRM28616.1"/>
    </source>
</evidence>
<name>A0A0R1XEU3_9LACO</name>
<evidence type="ECO:0000313" key="3">
    <source>
        <dbReference type="Proteomes" id="UP000051412"/>
    </source>
</evidence>
<dbReference type="PANTHER" id="PTHR31126">
    <property type="entry name" value="TYROSINE-PROTEIN PHOSPHATASE"/>
    <property type="match status" value="1"/>
</dbReference>
<dbReference type="Gene3D" id="3.90.190.10">
    <property type="entry name" value="Protein tyrosine phosphatase superfamily"/>
    <property type="match status" value="1"/>
</dbReference>
<protein>
    <submittedName>
        <fullName evidence="2">Protein tyrosine serine phosphatase</fullName>
    </submittedName>
</protein>
<dbReference type="OrthoDB" id="1188001at2"/>
<reference evidence="2 3" key="1">
    <citation type="journal article" date="2015" name="Genome Announc.">
        <title>Expanding the biotechnology potential of lactobacilli through comparative genomics of 213 strains and associated genera.</title>
        <authorList>
            <person name="Sun Z."/>
            <person name="Harris H.M."/>
            <person name="McCann A."/>
            <person name="Guo C."/>
            <person name="Argimon S."/>
            <person name="Zhang W."/>
            <person name="Yang X."/>
            <person name="Jeffery I.B."/>
            <person name="Cooney J.C."/>
            <person name="Kagawa T.F."/>
            <person name="Liu W."/>
            <person name="Song Y."/>
            <person name="Salvetti E."/>
            <person name="Wrobel A."/>
            <person name="Rasinkangas P."/>
            <person name="Parkhill J."/>
            <person name="Rea M.C."/>
            <person name="O'Sullivan O."/>
            <person name="Ritari J."/>
            <person name="Douillard F.P."/>
            <person name="Paul Ross R."/>
            <person name="Yang R."/>
            <person name="Briner A.E."/>
            <person name="Felis G.E."/>
            <person name="de Vos W.M."/>
            <person name="Barrangou R."/>
            <person name="Klaenhammer T.R."/>
            <person name="Caufield P.W."/>
            <person name="Cui Y."/>
            <person name="Zhang H."/>
            <person name="O'Toole P.W."/>
        </authorList>
    </citation>
    <scope>NUCLEOTIDE SEQUENCE [LARGE SCALE GENOMIC DNA]</scope>
    <source>
        <strain evidence="2 3">DSM 6035</strain>
    </source>
</reference>
<dbReference type="PROSITE" id="PS00383">
    <property type="entry name" value="TYR_PHOSPHATASE_1"/>
    <property type="match status" value="1"/>
</dbReference>
<accession>A0A0R1XEU3</accession>
<proteinExistence type="inferred from homology"/>
<dbReference type="Pfam" id="PF13350">
    <property type="entry name" value="Y_phosphatase3"/>
    <property type="match status" value="1"/>
</dbReference>
<dbReference type="SUPFAM" id="SSF52799">
    <property type="entry name" value="(Phosphotyrosine protein) phosphatases II"/>
    <property type="match status" value="1"/>
</dbReference>
<organism evidence="2 3">
    <name type="scientific">Limosilactobacillus panis DSM 6035</name>
    <dbReference type="NCBI Taxonomy" id="1423782"/>
    <lineage>
        <taxon>Bacteria</taxon>
        <taxon>Bacillati</taxon>
        <taxon>Bacillota</taxon>
        <taxon>Bacilli</taxon>
        <taxon>Lactobacillales</taxon>
        <taxon>Lactobacillaceae</taxon>
        <taxon>Limosilactobacillus</taxon>
    </lineage>
</organism>
<sequence length="260" mass="29286">MSKELNIANGVNIRDLGGYPTVDGTMVKKHQLIRSGYLSDLTYKDQRALYDYGVRTIIDLRTTAEVHQYPDRLLPTMKAIRAPILQERMGDAVVRKRVFKGPVNNPQAGFEHMLRLYLRLVASPEAQQSYHRFLTALATALPNGGILFHCSTGKDRTGIAAMIVLHLLGVTPRAIRQDYLLTNELSAVRVNQRMSEARQVSVAPEYLKSIFDISTVRPLYYDFAMAAIKYLYGDFDSYAKKQLNVNDGLVKALRSNCLSD</sequence>
<dbReference type="InterPro" id="IPR016130">
    <property type="entry name" value="Tyr_Pase_AS"/>
</dbReference>
<dbReference type="RefSeq" id="WP_047768416.1">
    <property type="nucleotide sequence ID" value="NZ_AZGM01000040.1"/>
</dbReference>
<keyword evidence="3" id="KW-1185">Reference proteome</keyword>
<dbReference type="InterPro" id="IPR026893">
    <property type="entry name" value="Tyr/Ser_Pase_IphP-type"/>
</dbReference>
<comment type="similarity">
    <text evidence="1">Belongs to the protein-tyrosine phosphatase family.</text>
</comment>
<comment type="caution">
    <text evidence="2">The sequence shown here is derived from an EMBL/GenBank/DDBJ whole genome shotgun (WGS) entry which is preliminary data.</text>
</comment>
<dbReference type="PANTHER" id="PTHR31126:SF1">
    <property type="entry name" value="TYROSINE SPECIFIC PROTEIN PHOSPHATASES DOMAIN-CONTAINING PROTEIN"/>
    <property type="match status" value="1"/>
</dbReference>
<evidence type="ECO:0000256" key="1">
    <source>
        <dbReference type="ARBA" id="ARBA00009580"/>
    </source>
</evidence>
<dbReference type="AlphaFoldDB" id="A0A0R1XEU3"/>